<proteinExistence type="predicted"/>
<reference evidence="1" key="1">
    <citation type="submission" date="2018-03" db="EMBL/GenBank/DDBJ databases">
        <authorList>
            <person name="Guldener U."/>
        </authorList>
    </citation>
    <scope>NUCLEOTIDE SEQUENCE</scope>
</reference>
<dbReference type="EMBL" id="ONZP01001064">
    <property type="protein sequence ID" value="SPJ92970.1"/>
    <property type="molecule type" value="Genomic_DNA"/>
</dbReference>
<evidence type="ECO:0000313" key="1">
    <source>
        <dbReference type="EMBL" id="SPJ92970.1"/>
    </source>
</evidence>
<name>A0AAE8MP76_9HYPO</name>
<gene>
    <name evidence="1" type="ORF">FTOL_13807</name>
</gene>
<keyword evidence="2" id="KW-1185">Reference proteome</keyword>
<sequence>MSLISLPPSLYGPKGPISLLSIPFSFLF</sequence>
<accession>A0AAE8MP76</accession>
<dbReference type="Proteomes" id="UP001187734">
    <property type="component" value="Unassembled WGS sequence"/>
</dbReference>
<dbReference type="AlphaFoldDB" id="A0AAE8MP76"/>
<comment type="caution">
    <text evidence="1">The sequence shown here is derived from an EMBL/GenBank/DDBJ whole genome shotgun (WGS) entry which is preliminary data.</text>
</comment>
<evidence type="ECO:0000313" key="2">
    <source>
        <dbReference type="Proteomes" id="UP001187734"/>
    </source>
</evidence>
<organism evidence="1 2">
    <name type="scientific">Fusarium torulosum</name>
    <dbReference type="NCBI Taxonomy" id="33205"/>
    <lineage>
        <taxon>Eukaryota</taxon>
        <taxon>Fungi</taxon>
        <taxon>Dikarya</taxon>
        <taxon>Ascomycota</taxon>
        <taxon>Pezizomycotina</taxon>
        <taxon>Sordariomycetes</taxon>
        <taxon>Hypocreomycetidae</taxon>
        <taxon>Hypocreales</taxon>
        <taxon>Nectriaceae</taxon>
        <taxon>Fusarium</taxon>
    </lineage>
</organism>
<protein>
    <submittedName>
        <fullName evidence="1">Uncharacterized protein</fullName>
    </submittedName>
</protein>